<keyword evidence="5 9" id="KW-0479">Metal-binding</keyword>
<feature type="chain" id="PRO_5019611697" description="Germin-like protein" evidence="12">
    <location>
        <begin position="29"/>
        <end position="223"/>
    </location>
</feature>
<feature type="binding site" evidence="10">
    <location>
        <position position="161"/>
    </location>
    <ligand>
        <name>Mn(2+)</name>
        <dbReference type="ChEBI" id="CHEBI:29035"/>
    </ligand>
</feature>
<dbReference type="InterPro" id="IPR019780">
    <property type="entry name" value="Germin_Mn-BS"/>
</dbReference>
<dbReference type="SUPFAM" id="SSF51182">
    <property type="entry name" value="RmlC-like cupins"/>
    <property type="match status" value="1"/>
</dbReference>
<evidence type="ECO:0000256" key="12">
    <source>
        <dbReference type="RuleBase" id="RU366015"/>
    </source>
</evidence>
<evidence type="ECO:0000256" key="9">
    <source>
        <dbReference type="PIRSR" id="PIRSR601929-1"/>
    </source>
</evidence>
<reference evidence="15" key="1">
    <citation type="journal article" date="2013" name="Science">
        <title>The Amborella genome and the evolution of flowering plants.</title>
        <authorList>
            <consortium name="Amborella Genome Project"/>
        </authorList>
    </citation>
    <scope>NUCLEOTIDE SEQUENCE [LARGE SCALE GENOMIC DNA]</scope>
</reference>
<dbReference type="GO" id="GO:0010497">
    <property type="term" value="P:plasmodesmata-mediated intercellular transport"/>
    <property type="evidence" value="ECO:0007669"/>
    <property type="project" value="UniProtKB-ARBA"/>
</dbReference>
<evidence type="ECO:0000256" key="10">
    <source>
        <dbReference type="PIRSR" id="PIRSR601929-2"/>
    </source>
</evidence>
<feature type="signal peptide" evidence="12">
    <location>
        <begin position="1"/>
        <end position="28"/>
    </location>
</feature>
<dbReference type="CDD" id="cd02241">
    <property type="entry name" value="cupin_OxOx"/>
    <property type="match status" value="1"/>
</dbReference>
<comment type="similarity">
    <text evidence="2 12">Belongs to the germin family.</text>
</comment>
<dbReference type="AlphaFoldDB" id="W1P2R3"/>
<evidence type="ECO:0000256" key="1">
    <source>
        <dbReference type="ARBA" id="ARBA00004271"/>
    </source>
</evidence>
<feature type="binding site" evidence="9">
    <location>
        <position position="122"/>
    </location>
    <ligand>
        <name>oxalate</name>
        <dbReference type="ChEBI" id="CHEBI:30623"/>
    </ligand>
</feature>
<dbReference type="Pfam" id="PF00190">
    <property type="entry name" value="Cupin_1"/>
    <property type="match status" value="1"/>
</dbReference>
<dbReference type="EMBL" id="KI394767">
    <property type="protein sequence ID" value="ERN01230.1"/>
    <property type="molecule type" value="Genomic_DNA"/>
</dbReference>
<dbReference type="PROSITE" id="PS00725">
    <property type="entry name" value="GERMIN"/>
    <property type="match status" value="1"/>
</dbReference>
<dbReference type="InterPro" id="IPR006045">
    <property type="entry name" value="Cupin_1"/>
</dbReference>
<dbReference type="OMA" id="CCLTVFW"/>
<sequence>MAFRKYWPTASPLLLYLILALPPLAAFADPEPLQDFCVADLNKPGQSGNGFPCKLVSNVTVDDFVSKRLSHRGNTSNPLGSKVTAGNVLSFPGLNTLGISMNRVDLDIGGLNPPHSHPRASEMVLVVKGQILVAFVSTSNVLYSKVLGPGELFVIPRGLVHFQQNVGKGKASAVTAFNSQLPGVVLASTSLFGAQPSIPDQVLAKAFRIDRGFVKEIRSKFGS</sequence>
<feature type="domain" description="Cupin type-1" evidence="13">
    <location>
        <begin position="67"/>
        <end position="215"/>
    </location>
</feature>
<dbReference type="InterPro" id="IPR001929">
    <property type="entry name" value="Germin"/>
</dbReference>
<keyword evidence="6 12" id="KW-0732">Signal</keyword>
<dbReference type="GO" id="GO:0030145">
    <property type="term" value="F:manganese ion binding"/>
    <property type="evidence" value="ECO:0007669"/>
    <property type="project" value="UniProtKB-UniRule"/>
</dbReference>
<dbReference type="GO" id="GO:2000280">
    <property type="term" value="P:regulation of root development"/>
    <property type="evidence" value="ECO:0007669"/>
    <property type="project" value="UniProtKB-ARBA"/>
</dbReference>
<dbReference type="HOGENOM" id="CLU_015790_0_3_1"/>
<proteinExistence type="inferred from homology"/>
<dbReference type="GO" id="GO:0048046">
    <property type="term" value="C:apoplast"/>
    <property type="evidence" value="ECO:0007669"/>
    <property type="project" value="UniProtKB-SubCell"/>
</dbReference>
<dbReference type="Gene3D" id="2.60.120.10">
    <property type="entry name" value="Jelly Rolls"/>
    <property type="match status" value="1"/>
</dbReference>
<feature type="binding site" evidence="9">
    <location>
        <position position="102"/>
    </location>
    <ligand>
        <name>oxalate</name>
        <dbReference type="ChEBI" id="CHEBI:30623"/>
    </ligand>
</feature>
<comment type="subcellular location">
    <subcellularLocation>
        <location evidence="1 12">Secreted</location>
        <location evidence="1 12">Extracellular space</location>
        <location evidence="1 12">Apoplast</location>
    </subcellularLocation>
</comment>
<keyword evidence="15" id="KW-1185">Reference proteome</keyword>
<keyword evidence="4 12" id="KW-0964">Secreted</keyword>
<protein>
    <recommendedName>
        <fullName evidence="12">Germin-like protein</fullName>
    </recommendedName>
</protein>
<dbReference type="Gramene" id="ERN01230">
    <property type="protein sequence ID" value="ERN01230"/>
    <property type="gene ID" value="AMTR_s00002p00241260"/>
</dbReference>
<dbReference type="InterPro" id="IPR014710">
    <property type="entry name" value="RmlC-like_jellyroll"/>
</dbReference>
<evidence type="ECO:0000256" key="2">
    <source>
        <dbReference type="ARBA" id="ARBA00007456"/>
    </source>
</evidence>
<dbReference type="GO" id="GO:0009506">
    <property type="term" value="C:plasmodesma"/>
    <property type="evidence" value="ECO:0007669"/>
    <property type="project" value="UniProtKB-ARBA"/>
</dbReference>
<evidence type="ECO:0000256" key="6">
    <source>
        <dbReference type="ARBA" id="ARBA00022729"/>
    </source>
</evidence>
<dbReference type="FunFam" id="2.60.120.10:FF:000025">
    <property type="entry name" value="germin-like protein subfamily 2 member 1"/>
    <property type="match status" value="1"/>
</dbReference>
<evidence type="ECO:0000256" key="11">
    <source>
        <dbReference type="PIRSR" id="PIRSR601929-3"/>
    </source>
</evidence>
<feature type="binding site" evidence="10">
    <location>
        <position position="122"/>
    </location>
    <ligand>
        <name>Mn(2+)</name>
        <dbReference type="ChEBI" id="CHEBI:29035"/>
    </ligand>
</feature>
<feature type="disulfide bond" evidence="11">
    <location>
        <begin position="37"/>
        <end position="53"/>
    </location>
</feature>
<feature type="binding site" evidence="10">
    <location>
        <position position="117"/>
    </location>
    <ligand>
        <name>Mn(2+)</name>
        <dbReference type="ChEBI" id="CHEBI:29035"/>
    </ligand>
</feature>
<gene>
    <name evidence="14" type="ORF">AMTR_s00002p00241260</name>
</gene>
<organism evidence="14 15">
    <name type="scientific">Amborella trichopoda</name>
    <dbReference type="NCBI Taxonomy" id="13333"/>
    <lineage>
        <taxon>Eukaryota</taxon>
        <taxon>Viridiplantae</taxon>
        <taxon>Streptophyta</taxon>
        <taxon>Embryophyta</taxon>
        <taxon>Tracheophyta</taxon>
        <taxon>Spermatophyta</taxon>
        <taxon>Magnoliopsida</taxon>
        <taxon>Amborellales</taxon>
        <taxon>Amborellaceae</taxon>
        <taxon>Amborella</taxon>
    </lineage>
</organism>
<evidence type="ECO:0000256" key="4">
    <source>
        <dbReference type="ARBA" id="ARBA00022525"/>
    </source>
</evidence>
<keyword evidence="8 9" id="KW-0464">Manganese</keyword>
<dbReference type="Proteomes" id="UP000017836">
    <property type="component" value="Unassembled WGS sequence"/>
</dbReference>
<dbReference type="eggNOG" id="ENOG502QSRM">
    <property type="taxonomic scope" value="Eukaryota"/>
</dbReference>
<evidence type="ECO:0000259" key="13">
    <source>
        <dbReference type="SMART" id="SM00835"/>
    </source>
</evidence>
<evidence type="ECO:0000256" key="8">
    <source>
        <dbReference type="ARBA" id="ARBA00023211"/>
    </source>
</evidence>
<keyword evidence="7 11" id="KW-1015">Disulfide bond</keyword>
<evidence type="ECO:0000256" key="5">
    <source>
        <dbReference type="ARBA" id="ARBA00022723"/>
    </source>
</evidence>
<dbReference type="InterPro" id="IPR011051">
    <property type="entry name" value="RmlC_Cupin_sf"/>
</dbReference>
<feature type="binding site" evidence="9">
    <location>
        <position position="117"/>
    </location>
    <ligand>
        <name>oxalate</name>
        <dbReference type="ChEBI" id="CHEBI:30623"/>
    </ligand>
</feature>
<evidence type="ECO:0000256" key="7">
    <source>
        <dbReference type="ARBA" id="ARBA00023157"/>
    </source>
</evidence>
<dbReference type="SMART" id="SM00835">
    <property type="entry name" value="Cupin_1"/>
    <property type="match status" value="1"/>
</dbReference>
<dbReference type="PRINTS" id="PR00325">
    <property type="entry name" value="GERMIN"/>
</dbReference>
<dbReference type="PANTHER" id="PTHR31238">
    <property type="entry name" value="GERMIN-LIKE PROTEIN SUBFAMILY 3 MEMBER 3"/>
    <property type="match status" value="1"/>
</dbReference>
<evidence type="ECO:0000313" key="14">
    <source>
        <dbReference type="EMBL" id="ERN01230.1"/>
    </source>
</evidence>
<name>W1P2R3_AMBTC</name>
<evidence type="ECO:0000256" key="3">
    <source>
        <dbReference type="ARBA" id="ARBA00022523"/>
    </source>
</evidence>
<keyword evidence="3 12" id="KW-0052">Apoplast</keyword>
<evidence type="ECO:0000313" key="15">
    <source>
        <dbReference type="Proteomes" id="UP000017836"/>
    </source>
</evidence>
<accession>W1P2R3</accession>
<feature type="binding site" evidence="10">
    <location>
        <position position="115"/>
    </location>
    <ligand>
        <name>Mn(2+)</name>
        <dbReference type="ChEBI" id="CHEBI:29035"/>
    </ligand>
</feature>
<feature type="binding site" evidence="9">
    <location>
        <position position="112"/>
    </location>
    <ligand>
        <name>oxalate</name>
        <dbReference type="ChEBI" id="CHEBI:30623"/>
    </ligand>
</feature>